<keyword evidence="3" id="KW-1185">Reference proteome</keyword>
<name>A0A0M0JBK2_9EUKA</name>
<evidence type="ECO:0000313" key="3">
    <source>
        <dbReference type="Proteomes" id="UP000037460"/>
    </source>
</evidence>
<organism evidence="2 3">
    <name type="scientific">Chrysochromulina tobinii</name>
    <dbReference type="NCBI Taxonomy" id="1460289"/>
    <lineage>
        <taxon>Eukaryota</taxon>
        <taxon>Haptista</taxon>
        <taxon>Haptophyta</taxon>
        <taxon>Prymnesiophyceae</taxon>
        <taxon>Prymnesiales</taxon>
        <taxon>Chrysochromulinaceae</taxon>
        <taxon>Chrysochromulina</taxon>
    </lineage>
</organism>
<keyword evidence="1" id="KW-0175">Coiled coil</keyword>
<comment type="caution">
    <text evidence="2">The sequence shown here is derived from an EMBL/GenBank/DDBJ whole genome shotgun (WGS) entry which is preliminary data.</text>
</comment>
<dbReference type="Proteomes" id="UP000037460">
    <property type="component" value="Unassembled WGS sequence"/>
</dbReference>
<protein>
    <submittedName>
        <fullName evidence="2">Uncharacterized protein</fullName>
    </submittedName>
</protein>
<sequence>MSEGASKFNTSASMAAQEIDAETQFTAEAGERMSVEQVRELASILSRIIDTRNKELVALLEKQDELRQQRDASQATVQALVAQVDKSRFVHKSEGVGTKLGGAAAKATRSSMGAVAAMLK</sequence>
<dbReference type="AlphaFoldDB" id="A0A0M0JBK2"/>
<gene>
    <name evidence="2" type="ORF">Ctob_002154</name>
</gene>
<feature type="coiled-coil region" evidence="1">
    <location>
        <begin position="49"/>
        <end position="76"/>
    </location>
</feature>
<reference evidence="3" key="1">
    <citation type="journal article" date="2015" name="PLoS Genet.">
        <title>Genome Sequence and Transcriptome Analyses of Chrysochromulina tobin: Metabolic Tools for Enhanced Algal Fitness in the Prominent Order Prymnesiales (Haptophyceae).</title>
        <authorList>
            <person name="Hovde B.T."/>
            <person name="Deodato C.R."/>
            <person name="Hunsperger H.M."/>
            <person name="Ryken S.A."/>
            <person name="Yost W."/>
            <person name="Jha R.K."/>
            <person name="Patterson J."/>
            <person name="Monnat R.J. Jr."/>
            <person name="Barlow S.B."/>
            <person name="Starkenburg S.R."/>
            <person name="Cattolico R.A."/>
        </authorList>
    </citation>
    <scope>NUCLEOTIDE SEQUENCE</scope>
    <source>
        <strain evidence="3">CCMP291</strain>
    </source>
</reference>
<dbReference type="EMBL" id="JWZX01003159">
    <property type="protein sequence ID" value="KOO23752.1"/>
    <property type="molecule type" value="Genomic_DNA"/>
</dbReference>
<accession>A0A0M0JBK2</accession>
<proteinExistence type="predicted"/>
<evidence type="ECO:0000256" key="1">
    <source>
        <dbReference type="SAM" id="Coils"/>
    </source>
</evidence>
<evidence type="ECO:0000313" key="2">
    <source>
        <dbReference type="EMBL" id="KOO23752.1"/>
    </source>
</evidence>